<proteinExistence type="predicted"/>
<dbReference type="AlphaFoldDB" id="A0A7G2E0P7"/>
<gene>
    <name evidence="1" type="ORF">AT9943_LOCUS4901</name>
</gene>
<organism evidence="1 2">
    <name type="scientific">Arabidopsis thaliana</name>
    <name type="common">Mouse-ear cress</name>
    <dbReference type="NCBI Taxonomy" id="3702"/>
    <lineage>
        <taxon>Eukaryota</taxon>
        <taxon>Viridiplantae</taxon>
        <taxon>Streptophyta</taxon>
        <taxon>Embryophyta</taxon>
        <taxon>Tracheophyta</taxon>
        <taxon>Spermatophyta</taxon>
        <taxon>Magnoliopsida</taxon>
        <taxon>eudicotyledons</taxon>
        <taxon>Gunneridae</taxon>
        <taxon>Pentapetalae</taxon>
        <taxon>rosids</taxon>
        <taxon>malvids</taxon>
        <taxon>Brassicales</taxon>
        <taxon>Brassicaceae</taxon>
        <taxon>Camelineae</taxon>
        <taxon>Arabidopsis</taxon>
    </lineage>
</organism>
<reference evidence="1 2" key="1">
    <citation type="submission" date="2020-09" db="EMBL/GenBank/DDBJ databases">
        <authorList>
            <person name="Ashkenazy H."/>
        </authorList>
    </citation>
    <scope>NUCLEOTIDE SEQUENCE [LARGE SCALE GENOMIC DNA]</scope>
    <source>
        <strain evidence="2">cv. Cdm-0</strain>
    </source>
</reference>
<name>A0A7G2E0P7_ARATH</name>
<dbReference type="Proteomes" id="UP000516314">
    <property type="component" value="Chromosome 1"/>
</dbReference>
<evidence type="ECO:0000313" key="1">
    <source>
        <dbReference type="EMBL" id="CAD5316584.1"/>
    </source>
</evidence>
<dbReference type="EMBL" id="LR881466">
    <property type="protein sequence ID" value="CAD5316584.1"/>
    <property type="molecule type" value="Genomic_DNA"/>
</dbReference>
<evidence type="ECO:0000313" key="2">
    <source>
        <dbReference type="Proteomes" id="UP000516314"/>
    </source>
</evidence>
<sequence>MLRRCLWGCGRERMELGLRGFRQKSNCIFDESVNPLIVIKEPKWVRD</sequence>
<protein>
    <submittedName>
        <fullName evidence="1">(thale cress) hypothetical protein</fullName>
    </submittedName>
</protein>
<accession>A0A7G2E0P7</accession>